<evidence type="ECO:0000256" key="2">
    <source>
        <dbReference type="ARBA" id="ARBA00008138"/>
    </source>
</evidence>
<dbReference type="Pfam" id="PF04072">
    <property type="entry name" value="LCM"/>
    <property type="match status" value="1"/>
</dbReference>
<evidence type="ECO:0000256" key="1">
    <source>
        <dbReference type="ARBA" id="ARBA00003907"/>
    </source>
</evidence>
<proteinExistence type="inferred from homology"/>
<dbReference type="InterPro" id="IPR007213">
    <property type="entry name" value="Ppm1/Ppm2/Tcmp"/>
</dbReference>
<dbReference type="InterPro" id="IPR029063">
    <property type="entry name" value="SAM-dependent_MTases_sf"/>
</dbReference>
<keyword evidence="4 7" id="KW-0808">Transferase</keyword>
<evidence type="ECO:0000313" key="7">
    <source>
        <dbReference type="EMBL" id="RMI30983.1"/>
    </source>
</evidence>
<dbReference type="SUPFAM" id="SSF53335">
    <property type="entry name" value="S-adenosyl-L-methionine-dependent methyltransferases"/>
    <property type="match status" value="1"/>
</dbReference>
<dbReference type="AlphaFoldDB" id="A0A3M2L390"/>
<comment type="caution">
    <text evidence="7">The sequence shown here is derived from an EMBL/GenBank/DDBJ whole genome shotgun (WGS) entry which is preliminary data.</text>
</comment>
<evidence type="ECO:0000256" key="5">
    <source>
        <dbReference type="ARBA" id="ARBA00022691"/>
    </source>
</evidence>
<comment type="function">
    <text evidence="1 6">Exhibits S-adenosyl-L-methionine-dependent methyltransferase activity.</text>
</comment>
<name>A0A3M2L390_9NOCA</name>
<dbReference type="PANTHER" id="PTHR43619">
    <property type="entry name" value="S-ADENOSYL-L-METHIONINE-DEPENDENT METHYLTRANSFERASE YKTD-RELATED"/>
    <property type="match status" value="1"/>
</dbReference>
<dbReference type="PANTHER" id="PTHR43619:SF2">
    <property type="entry name" value="S-ADENOSYL-L-METHIONINE-DEPENDENT METHYLTRANSFERASES SUPERFAMILY PROTEIN"/>
    <property type="match status" value="1"/>
</dbReference>
<dbReference type="OrthoDB" id="9806164at2"/>
<dbReference type="EMBL" id="RFFH01000008">
    <property type="protein sequence ID" value="RMI30983.1"/>
    <property type="molecule type" value="Genomic_DNA"/>
</dbReference>
<keyword evidence="8" id="KW-1185">Reference proteome</keyword>
<sequence length="281" mass="30455">MLESKPSITCVTTAVTRACHQVAPDPPVFADPLAVPILGMDPVELREKTAGTDNLGRRTWRLFLAARARFAEETIAAGVAAGARQVVLLGAGLETFAYRNPHAGVRVVEVDHPNTQVMKVHLLRQAGIAVPETVAFAPVDFETQSLADGLAAAGWRRDEPAVFVWQGVLMYLERPAIAQTLEYVAGQGGPVHLVTDYLQPVKPTDPEFFHAQDSDLAAAGEPIHTRVTPDEVAELLRSYGFADIDDRSTDTLLRDYGAWTADDTAWDMSHVVRAVHRGSAA</sequence>
<evidence type="ECO:0000256" key="4">
    <source>
        <dbReference type="ARBA" id="ARBA00022679"/>
    </source>
</evidence>
<dbReference type="EC" id="2.1.1.-" evidence="6"/>
<reference evidence="7 8" key="1">
    <citation type="submission" date="2018-10" db="EMBL/GenBank/DDBJ databases">
        <title>Isolation from cow dung.</title>
        <authorList>
            <person name="Ling L."/>
        </authorList>
    </citation>
    <scope>NUCLEOTIDE SEQUENCE [LARGE SCALE GENOMIC DNA]</scope>
    <source>
        <strain evidence="7 8">NEAU-LL90</strain>
    </source>
</reference>
<gene>
    <name evidence="7" type="ORF">EBN03_20375</name>
</gene>
<dbReference type="GO" id="GO:0008168">
    <property type="term" value="F:methyltransferase activity"/>
    <property type="evidence" value="ECO:0007669"/>
    <property type="project" value="UniProtKB-UniRule"/>
</dbReference>
<dbReference type="InterPro" id="IPR011610">
    <property type="entry name" value="SAM_mthyl_Trfase_ML2640-like"/>
</dbReference>
<dbReference type="Gene3D" id="3.40.50.150">
    <property type="entry name" value="Vaccinia Virus protein VP39"/>
    <property type="match status" value="1"/>
</dbReference>
<accession>A0A3M2L390</accession>
<comment type="similarity">
    <text evidence="2 6">Belongs to the UPF0677 family.</text>
</comment>
<dbReference type="NCBIfam" id="TIGR00027">
    <property type="entry name" value="mthyl_TIGR00027"/>
    <property type="match status" value="1"/>
</dbReference>
<protein>
    <recommendedName>
        <fullName evidence="6">S-adenosyl-L-methionine-dependent methyltransferase</fullName>
        <ecNumber evidence="6">2.1.1.-</ecNumber>
    </recommendedName>
</protein>
<organism evidence="7 8">
    <name type="scientific">Nocardia stercoris</name>
    <dbReference type="NCBI Taxonomy" id="2483361"/>
    <lineage>
        <taxon>Bacteria</taxon>
        <taxon>Bacillati</taxon>
        <taxon>Actinomycetota</taxon>
        <taxon>Actinomycetes</taxon>
        <taxon>Mycobacteriales</taxon>
        <taxon>Nocardiaceae</taxon>
        <taxon>Nocardia</taxon>
    </lineage>
</organism>
<evidence type="ECO:0000256" key="3">
    <source>
        <dbReference type="ARBA" id="ARBA00022603"/>
    </source>
</evidence>
<keyword evidence="5 6" id="KW-0949">S-adenosyl-L-methionine</keyword>
<dbReference type="Proteomes" id="UP000279275">
    <property type="component" value="Unassembled WGS sequence"/>
</dbReference>
<dbReference type="RefSeq" id="WP_122189646.1">
    <property type="nucleotide sequence ID" value="NZ_RFFH01000008.1"/>
</dbReference>
<evidence type="ECO:0000256" key="6">
    <source>
        <dbReference type="RuleBase" id="RU362030"/>
    </source>
</evidence>
<dbReference type="GO" id="GO:0032259">
    <property type="term" value="P:methylation"/>
    <property type="evidence" value="ECO:0007669"/>
    <property type="project" value="UniProtKB-KW"/>
</dbReference>
<keyword evidence="3 6" id="KW-0489">Methyltransferase</keyword>
<evidence type="ECO:0000313" key="8">
    <source>
        <dbReference type="Proteomes" id="UP000279275"/>
    </source>
</evidence>